<evidence type="ECO:0000259" key="1">
    <source>
        <dbReference type="PROSITE" id="PS51186"/>
    </source>
</evidence>
<dbReference type="InterPro" id="IPR000182">
    <property type="entry name" value="GNAT_dom"/>
</dbReference>
<dbReference type="InterPro" id="IPR016181">
    <property type="entry name" value="Acyl_CoA_acyltransferase"/>
</dbReference>
<dbReference type="FunFam" id="3.40.630.30:FF:000047">
    <property type="entry name" value="Acetyltransferase, GNAT family"/>
    <property type="match status" value="1"/>
</dbReference>
<keyword evidence="2" id="KW-0614">Plasmid</keyword>
<dbReference type="EMBL" id="CP044082">
    <property type="protein sequence ID" value="QEU10695.1"/>
    <property type="molecule type" value="Genomic_DNA"/>
</dbReference>
<organism evidence="2 4">
    <name type="scientific">Paracoccus yeei</name>
    <dbReference type="NCBI Taxonomy" id="147645"/>
    <lineage>
        <taxon>Bacteria</taxon>
        <taxon>Pseudomonadati</taxon>
        <taxon>Pseudomonadota</taxon>
        <taxon>Alphaproteobacteria</taxon>
        <taxon>Rhodobacterales</taxon>
        <taxon>Paracoccaceae</taxon>
        <taxon>Paracoccus</taxon>
    </lineage>
</organism>
<dbReference type="OrthoDB" id="5295305at2"/>
<dbReference type="Pfam" id="PF13302">
    <property type="entry name" value="Acetyltransf_3"/>
    <property type="match status" value="1"/>
</dbReference>
<dbReference type="PANTHER" id="PTHR43441">
    <property type="entry name" value="RIBOSOMAL-PROTEIN-SERINE ACETYLTRANSFERASE"/>
    <property type="match status" value="1"/>
</dbReference>
<dbReference type="GO" id="GO:0008999">
    <property type="term" value="F:protein-N-terminal-alanine acetyltransferase activity"/>
    <property type="evidence" value="ECO:0007669"/>
    <property type="project" value="TreeGrafter"/>
</dbReference>
<dbReference type="Gene3D" id="3.40.630.30">
    <property type="match status" value="1"/>
</dbReference>
<dbReference type="EMBL" id="CP020440">
    <property type="protein sequence ID" value="ARC35151.1"/>
    <property type="molecule type" value="Genomic_DNA"/>
</dbReference>
<protein>
    <submittedName>
        <fullName evidence="2 3">N-acetyltransferase</fullName>
    </submittedName>
</protein>
<dbReference type="GO" id="GO:1990189">
    <property type="term" value="F:protein N-terminal-serine acetyltransferase activity"/>
    <property type="evidence" value="ECO:0007669"/>
    <property type="project" value="TreeGrafter"/>
</dbReference>
<evidence type="ECO:0000313" key="5">
    <source>
        <dbReference type="Proteomes" id="UP000324507"/>
    </source>
</evidence>
<reference evidence="2" key="2">
    <citation type="submission" date="2017-12" db="EMBL/GenBank/DDBJ databases">
        <title>FDA dAtabase for Regulatory Grade micrObial Sequences (FDA-ARGOS): Supporting development and validation of Infectious Disease Dx tests.</title>
        <authorList>
            <person name="Campos J."/>
            <person name="Goldberg B."/>
            <person name="Tallon L."/>
            <person name="Sadzewicz L."/>
            <person name="Sengamalay N."/>
            <person name="Ott S."/>
            <person name="Godinez A."/>
            <person name="Nagaraj S."/>
            <person name="Vyas G."/>
            <person name="Aluvathingal J."/>
            <person name="Nadendla S."/>
            <person name="Geyer C."/>
            <person name="Nandy P."/>
            <person name="Hobson J."/>
            <person name="Sichtig H."/>
        </authorList>
    </citation>
    <scope>NUCLEOTIDE SEQUENCE</scope>
    <source>
        <strain evidence="2">FDAARGOS_252</strain>
        <plasmid evidence="2">unnamed2</plasmid>
    </source>
</reference>
<reference evidence="3 5" key="3">
    <citation type="submission" date="2019-09" db="EMBL/GenBank/DDBJ databases">
        <title>FDA dAtabase for Regulatory Grade micrObial Sequences (FDA-ARGOS): Supporting development and validation of Infectious Disease Dx tests.</title>
        <authorList>
            <person name="Sciortino C."/>
            <person name="Tallon L."/>
            <person name="Sadzewicz L."/>
            <person name="Vavikolanu K."/>
            <person name="Mehta A."/>
            <person name="Aluvathingal J."/>
            <person name="Nadendla S."/>
            <person name="Nandy P."/>
            <person name="Geyer C."/>
            <person name="Yan Y."/>
            <person name="Sichtig H."/>
        </authorList>
    </citation>
    <scope>NUCLEOTIDE SEQUENCE [LARGE SCALE GENOMIC DNA]</scope>
    <source>
        <strain evidence="3 5">FDAARGOS_643</strain>
        <plasmid evidence="3 5">unnamed4</plasmid>
    </source>
</reference>
<evidence type="ECO:0000313" key="4">
    <source>
        <dbReference type="Proteomes" id="UP000191257"/>
    </source>
</evidence>
<dbReference type="PANTHER" id="PTHR43441:SF2">
    <property type="entry name" value="FAMILY ACETYLTRANSFERASE, PUTATIVE (AFU_ORTHOLOGUE AFUA_7G00850)-RELATED"/>
    <property type="match status" value="1"/>
</dbReference>
<dbReference type="PROSITE" id="PS51186">
    <property type="entry name" value="GNAT"/>
    <property type="match status" value="1"/>
</dbReference>
<geneLocation type="plasmid" evidence="3 5">
    <name>unnamed4</name>
</geneLocation>
<evidence type="ECO:0000313" key="2">
    <source>
        <dbReference type="EMBL" id="ARC35151.1"/>
    </source>
</evidence>
<reference evidence="4" key="1">
    <citation type="submission" date="2017-03" db="EMBL/GenBank/DDBJ databases">
        <title>FDA dAtabase for Regulatory Grade micrObial Sequences (FDA-ARGOS): Supporting development and validation of Infectious Disease Dx tests.</title>
        <authorList>
            <person name="Minogue T."/>
            <person name="Wolcott M."/>
            <person name="Wasieloski L."/>
            <person name="Aguilar W."/>
            <person name="Moore D."/>
            <person name="Tallon L."/>
            <person name="Sadzewicz L."/>
            <person name="Sengamalay N."/>
            <person name="Ott S."/>
            <person name="Godinez A."/>
            <person name="Nagaraj S."/>
            <person name="Nadendla S."/>
            <person name="Geyer C."/>
            <person name="Sichtig H."/>
        </authorList>
    </citation>
    <scope>NUCLEOTIDE SEQUENCE [LARGE SCALE GENOMIC DNA]</scope>
    <source>
        <strain evidence="4">FDAARGOS_252</strain>
        <plasmid evidence="4">Plasmid unnamed2</plasmid>
    </source>
</reference>
<proteinExistence type="predicted"/>
<dbReference type="KEGG" id="pye:A6J80_00990"/>
<dbReference type="InterPro" id="IPR051908">
    <property type="entry name" value="Ribosomal_N-acetyltransferase"/>
</dbReference>
<feature type="domain" description="N-acetyltransferase" evidence="1">
    <location>
        <begin position="34"/>
        <end position="178"/>
    </location>
</feature>
<dbReference type="eggNOG" id="COG1670">
    <property type="taxonomic scope" value="Bacteria"/>
</dbReference>
<gene>
    <name evidence="2" type="ORF">A6J80_00990</name>
    <name evidence="3" type="ORF">FOB51_22250</name>
</gene>
<sequence length="217" mass="25024">MTLTDWTPRPRPARAPLEGRYVRLEPLAQDHAPALFDAATAPGAEDRFRWLFETPPESQDAFGDWLERAARSDDPLFFAVVDRRTGRAEGRQALMRIDQGHGVIEIGNIMWGPALQRTRMATEALFLFADHVFDLGYRRFEWKCNALNAPSKRAAERFGFRPEGVFRQHMVVKGESRDTAWFAMTDGDWQRLRPLYLAWLHPDNFDAAGRQKEPLRI</sequence>
<dbReference type="SUPFAM" id="SSF55729">
    <property type="entry name" value="Acyl-CoA N-acyltransferases (Nat)"/>
    <property type="match status" value="1"/>
</dbReference>
<dbReference type="AlphaFoldDB" id="A0A1V0GMU3"/>
<dbReference type="Proteomes" id="UP000191257">
    <property type="component" value="Plasmid unnamed2"/>
</dbReference>
<keyword evidence="2" id="KW-0808">Transferase</keyword>
<name>A0A1V0GMU3_9RHOB</name>
<keyword evidence="4" id="KW-1185">Reference proteome</keyword>
<evidence type="ECO:0000313" key="3">
    <source>
        <dbReference type="EMBL" id="QEU10695.1"/>
    </source>
</evidence>
<dbReference type="RefSeq" id="WP_028720000.1">
    <property type="nucleotide sequence ID" value="NZ_CALTWI010000243.1"/>
</dbReference>
<geneLocation type="plasmid" evidence="2">
    <name>unnamed2</name>
</geneLocation>
<dbReference type="Proteomes" id="UP000324507">
    <property type="component" value="Plasmid unnamed4"/>
</dbReference>
<accession>A0A1V0GMU3</accession>